<dbReference type="Gene3D" id="1.10.10.60">
    <property type="entry name" value="Homeodomain-like"/>
    <property type="match status" value="1"/>
</dbReference>
<organism evidence="4 5">
    <name type="scientific">Streptomyces radiopugnans</name>
    <dbReference type="NCBI Taxonomy" id="403935"/>
    <lineage>
        <taxon>Bacteria</taxon>
        <taxon>Bacillati</taxon>
        <taxon>Actinomycetota</taxon>
        <taxon>Actinomycetes</taxon>
        <taxon>Kitasatosporales</taxon>
        <taxon>Streptomycetaceae</taxon>
        <taxon>Streptomyces</taxon>
    </lineage>
</organism>
<proteinExistence type="predicted"/>
<keyword evidence="5" id="KW-1185">Reference proteome</keyword>
<dbReference type="GO" id="GO:0043565">
    <property type="term" value="F:sequence-specific DNA binding"/>
    <property type="evidence" value="ECO:0007669"/>
    <property type="project" value="InterPro"/>
</dbReference>
<evidence type="ECO:0000256" key="2">
    <source>
        <dbReference type="ARBA" id="ARBA00023163"/>
    </source>
</evidence>
<dbReference type="InterPro" id="IPR009057">
    <property type="entry name" value="Homeodomain-like_sf"/>
</dbReference>
<evidence type="ECO:0000313" key="5">
    <source>
        <dbReference type="Proteomes" id="UP000199055"/>
    </source>
</evidence>
<dbReference type="Proteomes" id="UP000199055">
    <property type="component" value="Unassembled WGS sequence"/>
</dbReference>
<dbReference type="PANTHER" id="PTHR47893">
    <property type="entry name" value="REGULATORY PROTEIN PCHR"/>
    <property type="match status" value="1"/>
</dbReference>
<dbReference type="SUPFAM" id="SSF46689">
    <property type="entry name" value="Homeodomain-like"/>
    <property type="match status" value="1"/>
</dbReference>
<evidence type="ECO:0000259" key="3">
    <source>
        <dbReference type="PROSITE" id="PS01124"/>
    </source>
</evidence>
<dbReference type="GO" id="GO:0003700">
    <property type="term" value="F:DNA-binding transcription factor activity"/>
    <property type="evidence" value="ECO:0007669"/>
    <property type="project" value="InterPro"/>
</dbReference>
<protein>
    <submittedName>
        <fullName evidence="4">AraC-type DNA-binding protein</fullName>
    </submittedName>
</protein>
<gene>
    <name evidence="4" type="ORF">SAMN05216481_1254</name>
</gene>
<dbReference type="InterPro" id="IPR053142">
    <property type="entry name" value="PchR_regulatory_protein"/>
</dbReference>
<feature type="domain" description="HTH araC/xylS-type" evidence="3">
    <location>
        <begin position="122"/>
        <end position="223"/>
    </location>
</feature>
<dbReference type="PROSITE" id="PS01124">
    <property type="entry name" value="HTH_ARAC_FAMILY_2"/>
    <property type="match status" value="1"/>
</dbReference>
<sequence>MTGKITGGQWTVLEHLAAAERAAETVRQTWLPVGGPLDERAVRALEWAGLCRTVPAHEVLRAHAARPPEARAALADESAGCTASDRVRLGHTALDLATAVLAHHLDDEATVPSRSPRHVLFLRMTAFIDRHLHQPDLDPAAVAAAHQISLRYLHRVFQEHGTSVGAYIRQRCLDRCRRDLADPGLRHLTVHAIGARWAFARPADFSRAFRAATGMPPGRYRAAAFGRSC</sequence>
<dbReference type="SMART" id="SM00342">
    <property type="entry name" value="HTH_ARAC"/>
    <property type="match status" value="1"/>
</dbReference>
<dbReference type="PANTHER" id="PTHR47893:SF1">
    <property type="entry name" value="REGULATORY PROTEIN PCHR"/>
    <property type="match status" value="1"/>
</dbReference>
<dbReference type="InterPro" id="IPR018060">
    <property type="entry name" value="HTH_AraC"/>
</dbReference>
<keyword evidence="2" id="KW-0804">Transcription</keyword>
<dbReference type="AlphaFoldDB" id="A0A1H9KJN7"/>
<reference evidence="4 5" key="1">
    <citation type="submission" date="2016-10" db="EMBL/GenBank/DDBJ databases">
        <authorList>
            <person name="de Groot N.N."/>
        </authorList>
    </citation>
    <scope>NUCLEOTIDE SEQUENCE [LARGE SCALE GENOMIC DNA]</scope>
    <source>
        <strain evidence="4 5">CGMCC 4.3519</strain>
    </source>
</reference>
<evidence type="ECO:0000313" key="4">
    <source>
        <dbReference type="EMBL" id="SEQ99371.1"/>
    </source>
</evidence>
<name>A0A1H9KJN7_9ACTN</name>
<evidence type="ECO:0000256" key="1">
    <source>
        <dbReference type="ARBA" id="ARBA00023015"/>
    </source>
</evidence>
<dbReference type="RefSeq" id="WP_245770347.1">
    <property type="nucleotide sequence ID" value="NZ_FOET01000025.1"/>
</dbReference>
<keyword evidence="4" id="KW-0238">DNA-binding</keyword>
<dbReference type="Pfam" id="PF12833">
    <property type="entry name" value="HTH_18"/>
    <property type="match status" value="1"/>
</dbReference>
<accession>A0A1H9KJN7</accession>
<dbReference type="STRING" id="403935.SAMN05216481_1254"/>
<keyword evidence="1" id="KW-0805">Transcription regulation</keyword>
<dbReference type="EMBL" id="FOET01000025">
    <property type="protein sequence ID" value="SEQ99371.1"/>
    <property type="molecule type" value="Genomic_DNA"/>
</dbReference>